<proteinExistence type="predicted"/>
<keyword evidence="3" id="KW-1185">Reference proteome</keyword>
<dbReference type="AlphaFoldDB" id="A0AAE0VGN9"/>
<evidence type="ECO:0000313" key="2">
    <source>
        <dbReference type="EMBL" id="KAK3576212.1"/>
    </source>
</evidence>
<accession>A0AAE0VGN9</accession>
<sequence length="137" mass="15896">MHSKYPTSIAYRAGERKFFYITIPPKSKQLSEKISCIVNGNIHIGDSNYDIRPAKTEVTPRNVQEIPGRFGRRYILEDQTHISRERSNMEHDIMAPFRHFDGQHKQNHFSHSDAMLSSTNETTKSNRLAKGENRYGM</sequence>
<evidence type="ECO:0000256" key="1">
    <source>
        <dbReference type="SAM" id="MobiDB-lite"/>
    </source>
</evidence>
<gene>
    <name evidence="2" type="ORF">CHS0354_002812</name>
</gene>
<feature type="region of interest" description="Disordered" evidence="1">
    <location>
        <begin position="104"/>
        <end position="137"/>
    </location>
</feature>
<reference evidence="2" key="3">
    <citation type="submission" date="2023-05" db="EMBL/GenBank/DDBJ databases">
        <authorList>
            <person name="Smith C.H."/>
        </authorList>
    </citation>
    <scope>NUCLEOTIDE SEQUENCE</scope>
    <source>
        <strain evidence="2">CHS0354</strain>
        <tissue evidence="2">Mantle</tissue>
    </source>
</reference>
<dbReference type="EMBL" id="JAEAOA010000226">
    <property type="protein sequence ID" value="KAK3576212.1"/>
    <property type="molecule type" value="Genomic_DNA"/>
</dbReference>
<reference evidence="2" key="2">
    <citation type="journal article" date="2021" name="Genome Biol. Evol.">
        <title>Developing a high-quality reference genome for a parasitic bivalve with doubly uniparental inheritance (Bivalvia: Unionida).</title>
        <authorList>
            <person name="Smith C.H."/>
        </authorList>
    </citation>
    <scope>NUCLEOTIDE SEQUENCE</scope>
    <source>
        <strain evidence="2">CHS0354</strain>
        <tissue evidence="2">Mantle</tissue>
    </source>
</reference>
<name>A0AAE0VGN9_9BIVA</name>
<protein>
    <submittedName>
        <fullName evidence="2">Uncharacterized protein</fullName>
    </submittedName>
</protein>
<reference evidence="2" key="1">
    <citation type="journal article" date="2021" name="Genome Biol. Evol.">
        <title>A High-Quality Reference Genome for a Parasitic Bivalve with Doubly Uniparental Inheritance (Bivalvia: Unionida).</title>
        <authorList>
            <person name="Smith C.H."/>
        </authorList>
    </citation>
    <scope>NUCLEOTIDE SEQUENCE</scope>
    <source>
        <strain evidence="2">CHS0354</strain>
    </source>
</reference>
<feature type="compositionally biased region" description="Polar residues" evidence="1">
    <location>
        <begin position="115"/>
        <end position="126"/>
    </location>
</feature>
<dbReference type="Proteomes" id="UP001195483">
    <property type="component" value="Unassembled WGS sequence"/>
</dbReference>
<comment type="caution">
    <text evidence="2">The sequence shown here is derived from an EMBL/GenBank/DDBJ whole genome shotgun (WGS) entry which is preliminary data.</text>
</comment>
<organism evidence="2 3">
    <name type="scientific">Potamilus streckersoni</name>
    <dbReference type="NCBI Taxonomy" id="2493646"/>
    <lineage>
        <taxon>Eukaryota</taxon>
        <taxon>Metazoa</taxon>
        <taxon>Spiralia</taxon>
        <taxon>Lophotrochozoa</taxon>
        <taxon>Mollusca</taxon>
        <taxon>Bivalvia</taxon>
        <taxon>Autobranchia</taxon>
        <taxon>Heteroconchia</taxon>
        <taxon>Palaeoheterodonta</taxon>
        <taxon>Unionida</taxon>
        <taxon>Unionoidea</taxon>
        <taxon>Unionidae</taxon>
        <taxon>Ambleminae</taxon>
        <taxon>Lampsilini</taxon>
        <taxon>Potamilus</taxon>
    </lineage>
</organism>
<evidence type="ECO:0000313" key="3">
    <source>
        <dbReference type="Proteomes" id="UP001195483"/>
    </source>
</evidence>